<reference evidence="1" key="1">
    <citation type="submission" date="2019-09" db="EMBL/GenBank/DDBJ databases">
        <title>Characterisation of the sponge microbiome using genome-centric metagenomics.</title>
        <authorList>
            <person name="Engelberts J.P."/>
            <person name="Robbins S.J."/>
            <person name="De Goeij J.M."/>
            <person name="Aranda M."/>
            <person name="Bell S.C."/>
            <person name="Webster N.S."/>
        </authorList>
    </citation>
    <scope>NUCLEOTIDE SEQUENCE</scope>
    <source>
        <strain evidence="1">SB0664_bin_27</strain>
    </source>
</reference>
<organism evidence="1">
    <name type="scientific">Caldilineaceae bacterium SB0664_bin_27</name>
    <dbReference type="NCBI Taxonomy" id="2605260"/>
    <lineage>
        <taxon>Bacteria</taxon>
        <taxon>Bacillati</taxon>
        <taxon>Chloroflexota</taxon>
        <taxon>Caldilineae</taxon>
        <taxon>Caldilineales</taxon>
        <taxon>Caldilineaceae</taxon>
    </lineage>
</organism>
<accession>A0A6B0YU04</accession>
<evidence type="ECO:0000313" key="1">
    <source>
        <dbReference type="EMBL" id="MXY93192.1"/>
    </source>
</evidence>
<sequence length="63" mass="6991">MYWESPALKELARAQNVQPLTNVQVLFGTWPGDEDYGSEEAVCDLRQAASANDLHGRVLTKAE</sequence>
<comment type="caution">
    <text evidence="1">The sequence shown here is derived from an EMBL/GenBank/DDBJ whole genome shotgun (WGS) entry which is preliminary data.</text>
</comment>
<dbReference type="EMBL" id="VXRG01000061">
    <property type="protein sequence ID" value="MXY93192.1"/>
    <property type="molecule type" value="Genomic_DNA"/>
</dbReference>
<proteinExistence type="predicted"/>
<gene>
    <name evidence="1" type="ORF">F4Y42_07035</name>
</gene>
<dbReference type="AlphaFoldDB" id="A0A6B0YU04"/>
<protein>
    <submittedName>
        <fullName evidence="1">Uncharacterized protein</fullName>
    </submittedName>
</protein>
<name>A0A6B0YU04_9CHLR</name>